<keyword evidence="4" id="KW-1185">Reference proteome</keyword>
<name>A0A502GX10_9BACT</name>
<dbReference type="RefSeq" id="WP_140466161.1">
    <property type="nucleotide sequence ID" value="NZ_RCYZ01000003.1"/>
</dbReference>
<evidence type="ECO:0000313" key="3">
    <source>
        <dbReference type="EMBL" id="TPG66531.1"/>
    </source>
</evidence>
<evidence type="ECO:0000256" key="1">
    <source>
        <dbReference type="SAM" id="MobiDB-lite"/>
    </source>
</evidence>
<evidence type="ECO:0000256" key="2">
    <source>
        <dbReference type="SAM" id="SignalP"/>
    </source>
</evidence>
<sequence length="279" mass="29287">MKTYLSPALLLLLASCHSDPPAGTTAPPPAASAAATGAPATPAGAPADTLAVADSVGHQLAILQLRPSTQADFAKLPAGPLPARPSDDERPASLSHVPDAPLPTDGRVQRRGELLVLRPAQGPAVTLKPEPAAEDGPEGKEIGYYYWGSLPQVHQWVVDVATDEGPAVLLVDQRTGRRTHLLGAPSASPDGRYLLSVCEDVTSGGTPTDISLYRCGSGAPQLIWSRDPQRWGPRAARWRDARHVVLLQAHPDADPQADVATAATRVPLTYAELELPAQP</sequence>
<dbReference type="PROSITE" id="PS51257">
    <property type="entry name" value="PROKAR_LIPOPROTEIN"/>
    <property type="match status" value="1"/>
</dbReference>
<accession>A0A502GX10</accession>
<dbReference type="Proteomes" id="UP000317646">
    <property type="component" value="Unassembled WGS sequence"/>
</dbReference>
<proteinExistence type="predicted"/>
<dbReference type="AlphaFoldDB" id="A0A502GX10"/>
<comment type="caution">
    <text evidence="3">The sequence shown here is derived from an EMBL/GenBank/DDBJ whole genome shotgun (WGS) entry which is preliminary data.</text>
</comment>
<feature type="chain" id="PRO_5021460197" description="S9 family peptidase" evidence="2">
    <location>
        <begin position="23"/>
        <end position="279"/>
    </location>
</feature>
<feature type="signal peptide" evidence="2">
    <location>
        <begin position="1"/>
        <end position="22"/>
    </location>
</feature>
<evidence type="ECO:0000313" key="4">
    <source>
        <dbReference type="Proteomes" id="UP000317646"/>
    </source>
</evidence>
<organism evidence="3 4">
    <name type="scientific">Hymenobacter nivis</name>
    <dbReference type="NCBI Taxonomy" id="1850093"/>
    <lineage>
        <taxon>Bacteria</taxon>
        <taxon>Pseudomonadati</taxon>
        <taxon>Bacteroidota</taxon>
        <taxon>Cytophagia</taxon>
        <taxon>Cytophagales</taxon>
        <taxon>Hymenobacteraceae</taxon>
        <taxon>Hymenobacter</taxon>
    </lineage>
</organism>
<gene>
    <name evidence="3" type="ORF">EAH73_09000</name>
</gene>
<reference evidence="3 4" key="1">
    <citation type="journal article" date="2019" name="Environ. Microbiol.">
        <title>Species interactions and distinct microbial communities in high Arctic permafrost affected cryosols are associated with the CH4 and CO2 gas fluxes.</title>
        <authorList>
            <person name="Altshuler I."/>
            <person name="Hamel J."/>
            <person name="Turney S."/>
            <person name="Magnuson E."/>
            <person name="Levesque R."/>
            <person name="Greer C."/>
            <person name="Whyte L.G."/>
        </authorList>
    </citation>
    <scope>NUCLEOTIDE SEQUENCE [LARGE SCALE GENOMIC DNA]</scope>
    <source>
        <strain evidence="3 4">S9.2P</strain>
    </source>
</reference>
<evidence type="ECO:0008006" key="5">
    <source>
        <dbReference type="Google" id="ProtNLM"/>
    </source>
</evidence>
<keyword evidence="2" id="KW-0732">Signal</keyword>
<feature type="region of interest" description="Disordered" evidence="1">
    <location>
        <begin position="20"/>
        <end position="44"/>
    </location>
</feature>
<protein>
    <recommendedName>
        <fullName evidence="5">S9 family peptidase</fullName>
    </recommendedName>
</protein>
<dbReference type="OrthoDB" id="877109at2"/>
<feature type="region of interest" description="Disordered" evidence="1">
    <location>
        <begin position="73"/>
        <end position="106"/>
    </location>
</feature>
<dbReference type="EMBL" id="RCYZ01000003">
    <property type="protein sequence ID" value="TPG66531.1"/>
    <property type="molecule type" value="Genomic_DNA"/>
</dbReference>